<gene>
    <name evidence="2" type="ORF">Mgra_00001103</name>
</gene>
<accession>A0A8T0A2A8</accession>
<dbReference type="EMBL" id="JABEBT010000005">
    <property type="protein sequence ID" value="KAF7639429.1"/>
    <property type="molecule type" value="Genomic_DNA"/>
</dbReference>
<feature type="region of interest" description="Disordered" evidence="1">
    <location>
        <begin position="65"/>
        <end position="84"/>
    </location>
</feature>
<sequence>MYVMGKSKNQLIYSLLILSIGQKMRYIFSVNPAHKKKNKYIKTYRKVDIFKDFRKELPCKTLRENNFQIGSPPKMEEKSDLRKL</sequence>
<name>A0A8T0A2A8_9BILA</name>
<dbReference type="AlphaFoldDB" id="A0A8T0A2A8"/>
<evidence type="ECO:0000256" key="1">
    <source>
        <dbReference type="SAM" id="MobiDB-lite"/>
    </source>
</evidence>
<evidence type="ECO:0000313" key="3">
    <source>
        <dbReference type="Proteomes" id="UP000605970"/>
    </source>
</evidence>
<reference evidence="2" key="1">
    <citation type="journal article" date="2020" name="Ecol. Evol.">
        <title>Genome structure and content of the rice root-knot nematode (Meloidogyne graminicola).</title>
        <authorList>
            <person name="Phan N.T."/>
            <person name="Danchin E.G.J."/>
            <person name="Klopp C."/>
            <person name="Perfus-Barbeoch L."/>
            <person name="Kozlowski D.K."/>
            <person name="Koutsovoulos G.D."/>
            <person name="Lopez-Roques C."/>
            <person name="Bouchez O."/>
            <person name="Zahm M."/>
            <person name="Besnard G."/>
            <person name="Bellafiore S."/>
        </authorList>
    </citation>
    <scope>NUCLEOTIDE SEQUENCE</scope>
    <source>
        <strain evidence="2">VN-18</strain>
    </source>
</reference>
<keyword evidence="3" id="KW-1185">Reference proteome</keyword>
<dbReference type="Proteomes" id="UP000605970">
    <property type="component" value="Unassembled WGS sequence"/>
</dbReference>
<feature type="compositionally biased region" description="Basic and acidic residues" evidence="1">
    <location>
        <begin position="74"/>
        <end position="84"/>
    </location>
</feature>
<evidence type="ECO:0000313" key="2">
    <source>
        <dbReference type="EMBL" id="KAF7639429.1"/>
    </source>
</evidence>
<organism evidence="2 3">
    <name type="scientific">Meloidogyne graminicola</name>
    <dbReference type="NCBI Taxonomy" id="189291"/>
    <lineage>
        <taxon>Eukaryota</taxon>
        <taxon>Metazoa</taxon>
        <taxon>Ecdysozoa</taxon>
        <taxon>Nematoda</taxon>
        <taxon>Chromadorea</taxon>
        <taxon>Rhabditida</taxon>
        <taxon>Tylenchina</taxon>
        <taxon>Tylenchomorpha</taxon>
        <taxon>Tylenchoidea</taxon>
        <taxon>Meloidogynidae</taxon>
        <taxon>Meloidogyninae</taxon>
        <taxon>Meloidogyne</taxon>
    </lineage>
</organism>
<protein>
    <submittedName>
        <fullName evidence="2">Uncharacterized protein</fullName>
    </submittedName>
</protein>
<proteinExistence type="predicted"/>
<comment type="caution">
    <text evidence="2">The sequence shown here is derived from an EMBL/GenBank/DDBJ whole genome shotgun (WGS) entry which is preliminary data.</text>
</comment>